<keyword evidence="2" id="KW-0547">Nucleotide-binding</keyword>
<comment type="caution">
    <text evidence="8">The sequence shown here is derived from an EMBL/GenBank/DDBJ whole genome shotgun (WGS) entry which is preliminary data.</text>
</comment>
<dbReference type="Pfam" id="PF12770">
    <property type="entry name" value="CHAT"/>
    <property type="match status" value="1"/>
</dbReference>
<evidence type="ECO:0000256" key="2">
    <source>
        <dbReference type="ARBA" id="ARBA00022741"/>
    </source>
</evidence>
<dbReference type="InterPro" id="IPR024983">
    <property type="entry name" value="CHAT_dom"/>
</dbReference>
<evidence type="ECO:0000256" key="3">
    <source>
        <dbReference type="ARBA" id="ARBA00022801"/>
    </source>
</evidence>
<evidence type="ECO:0000259" key="7">
    <source>
        <dbReference type="PROSITE" id="PS51718"/>
    </source>
</evidence>
<keyword evidence="5" id="KW-0342">GTP-binding</keyword>
<comment type="subcellular location">
    <subcellularLocation>
        <location evidence="1">Membrane</location>
    </subcellularLocation>
</comment>
<dbReference type="Pfam" id="PF00350">
    <property type="entry name" value="Dynamin_N"/>
    <property type="match status" value="1"/>
</dbReference>
<dbReference type="InterPro" id="IPR045063">
    <property type="entry name" value="Dynamin_N"/>
</dbReference>
<dbReference type="InterPro" id="IPR027094">
    <property type="entry name" value="Mitofusin_fam"/>
</dbReference>
<proteinExistence type="predicted"/>
<dbReference type="Gene3D" id="3.40.50.300">
    <property type="entry name" value="P-loop containing nucleotide triphosphate hydrolases"/>
    <property type="match status" value="1"/>
</dbReference>
<keyword evidence="6" id="KW-0472">Membrane</keyword>
<protein>
    <submittedName>
        <fullName evidence="8">Dynamin family protein</fullName>
    </submittedName>
</protein>
<dbReference type="SUPFAM" id="SSF52540">
    <property type="entry name" value="P-loop containing nucleoside triphosphate hydrolases"/>
    <property type="match status" value="1"/>
</dbReference>
<dbReference type="PANTHER" id="PTHR10465">
    <property type="entry name" value="TRANSMEMBRANE GTPASE FZO1"/>
    <property type="match status" value="1"/>
</dbReference>
<dbReference type="InterPro" id="IPR030381">
    <property type="entry name" value="G_DYNAMIN_dom"/>
</dbReference>
<evidence type="ECO:0000256" key="6">
    <source>
        <dbReference type="ARBA" id="ARBA00023136"/>
    </source>
</evidence>
<evidence type="ECO:0000256" key="4">
    <source>
        <dbReference type="ARBA" id="ARBA00023054"/>
    </source>
</evidence>
<evidence type="ECO:0000256" key="1">
    <source>
        <dbReference type="ARBA" id="ARBA00004370"/>
    </source>
</evidence>
<sequence>MEKRVILTLLEANEAGFPVILRIQENSQSICQVTGLLPLLPCELENSLKGWQSLYRQMASSRFQNQSEPCRIIPEGSPRTNFSYADDLAINLNKWLGVGTQEWQKIRDSLQQYLNINDQIQVIIETADIQLRQLPWSAWDLFNQYYQNAEISLSPTEAQKPNREPLPQNQFQVRILAVLGNSEGINTQFDRQALTQLKSFGATIEFLEKPTKQKLLEQLWNEQGWHIFFFAGHSVSLPDKQLGWIEINSEDRLTIDELKNSLRASISRGLQLAIFNSCDGLGLANQLARLHLPQSIVMRELIPDRVAQEFLQHFLTAFSGGKSFYAAVREARKKLEDAWNEQYPGISWLPVICQNPFVNSLNWRDFHNKKATTIIPAFHQLYQDLDQVIQIRFEIADHLTKIVNRLSQVQNDSIRLSLEGNIKDLDIANKYLKSDVFRLLILGDKNRGKTTFLNALIGDNLLPTGMHLSTATFTVVRYGQQGQATIYFNNGQEPEKINIETFKRRYTVPYEKNHQFEFQQELAFPHIDCVVLEYPSSLLEKKIEIIDSPGINETEVLSEITLNYIHQSDAVLFILDALQPCTLTECRYLDNYIKNRGRTVFFLINAWDKVRQSLVNPDDPEQINEAEGKLRLTFQTKLFKYYPVEQQDIYDDRVFEISSLKALRQRLKTSDATLEATGFPEFITALNTYLTQKQAVLELQQVKTLADQVYAHLHQTVERRILLVQQVDRCQRNICLVKPEFERLDDICQQVQKSIREIKDKCTDRIANLYRKYFSSLPQTFDMDITEQLDIKLRDIFKNKNNKETAEKIILHIFEQYLNDKLSDWSLIITEDIKDAHFELYRKLENHIDDYVKVVNRITDKLADQKIQKDNHNITVPSWAIGLLFSDSELEKDKFSFLQTQSDRLEKIEWNYKLKRSKIIGLNLDILHKIHQILINFLPDLTLVKSITYFLSKRFNELDFELRVQQIRQDIINVLKKELMNYIPSLAQEQWQLTHSVIQNYFDEFEQEVNQRIKNDIECYKAELECLINQEKIPNFDLEKELQFLKGLDAEIESEISSMNSIFNQLHSQR</sequence>
<keyword evidence="3" id="KW-0378">Hydrolase</keyword>
<dbReference type="PROSITE" id="PS51718">
    <property type="entry name" value="G_DYNAMIN_2"/>
    <property type="match status" value="1"/>
</dbReference>
<keyword evidence="4" id="KW-0175">Coiled coil</keyword>
<dbReference type="InterPro" id="IPR049399">
    <property type="entry name" value="BDLP-like_hel"/>
</dbReference>
<keyword evidence="9" id="KW-1185">Reference proteome</keyword>
<dbReference type="InterPro" id="IPR027417">
    <property type="entry name" value="P-loop_NTPase"/>
</dbReference>
<feature type="domain" description="Dynamin-type G" evidence="7">
    <location>
        <begin position="433"/>
        <end position="680"/>
    </location>
</feature>
<dbReference type="Pfam" id="PF21808">
    <property type="entry name" value="Dynamin-like_hel_bact"/>
    <property type="match status" value="1"/>
</dbReference>
<evidence type="ECO:0000313" key="9">
    <source>
        <dbReference type="Proteomes" id="UP001301728"/>
    </source>
</evidence>
<evidence type="ECO:0000256" key="5">
    <source>
        <dbReference type="ARBA" id="ARBA00023134"/>
    </source>
</evidence>
<dbReference type="PANTHER" id="PTHR10465:SF0">
    <property type="entry name" value="SARCALUMENIN"/>
    <property type="match status" value="1"/>
</dbReference>
<organism evidence="8 9">
    <name type="scientific">Limnoraphis robusta CCNP1315</name>
    <dbReference type="NCBI Taxonomy" id="3110306"/>
    <lineage>
        <taxon>Bacteria</taxon>
        <taxon>Bacillati</taxon>
        <taxon>Cyanobacteriota</taxon>
        <taxon>Cyanophyceae</taxon>
        <taxon>Oscillatoriophycideae</taxon>
        <taxon>Oscillatoriales</taxon>
        <taxon>Sirenicapillariaceae</taxon>
        <taxon>Limnoraphis</taxon>
    </lineage>
</organism>
<dbReference type="EMBL" id="JAYGHT010000135">
    <property type="protein sequence ID" value="MEA5521584.1"/>
    <property type="molecule type" value="Genomic_DNA"/>
</dbReference>
<dbReference type="CDD" id="cd09912">
    <property type="entry name" value="DLP_2"/>
    <property type="match status" value="1"/>
</dbReference>
<gene>
    <name evidence="8" type="ORF">VB854_21840</name>
</gene>
<evidence type="ECO:0000313" key="8">
    <source>
        <dbReference type="EMBL" id="MEA5521584.1"/>
    </source>
</evidence>
<dbReference type="RefSeq" id="WP_323272522.1">
    <property type="nucleotide sequence ID" value="NZ_JAYGHT010000135.1"/>
</dbReference>
<accession>A0ABU5U393</accession>
<reference evidence="8 9" key="1">
    <citation type="submission" date="2023-12" db="EMBL/GenBank/DDBJ databases">
        <title>Baltic Sea Cyanobacteria.</title>
        <authorList>
            <person name="Delbaje E."/>
            <person name="Fewer D.P."/>
            <person name="Shishido T.K."/>
        </authorList>
    </citation>
    <scope>NUCLEOTIDE SEQUENCE [LARGE SCALE GENOMIC DNA]</scope>
    <source>
        <strain evidence="8 9">CCNP 1315</strain>
    </source>
</reference>
<name>A0ABU5U393_9CYAN</name>
<dbReference type="Proteomes" id="UP001301728">
    <property type="component" value="Unassembled WGS sequence"/>
</dbReference>